<dbReference type="PANTHER" id="PTHR46609:SF8">
    <property type="entry name" value="YQAJ VIRAL RECOMBINASE DOMAIN-CONTAINING PROTEIN"/>
    <property type="match status" value="1"/>
</dbReference>
<evidence type="ECO:0008006" key="5">
    <source>
        <dbReference type="Google" id="ProtNLM"/>
    </source>
</evidence>
<organism evidence="3 4">
    <name type="scientific">Macrosiphum euphorbiae</name>
    <name type="common">potato aphid</name>
    <dbReference type="NCBI Taxonomy" id="13131"/>
    <lineage>
        <taxon>Eukaryota</taxon>
        <taxon>Metazoa</taxon>
        <taxon>Ecdysozoa</taxon>
        <taxon>Arthropoda</taxon>
        <taxon>Hexapoda</taxon>
        <taxon>Insecta</taxon>
        <taxon>Pterygota</taxon>
        <taxon>Neoptera</taxon>
        <taxon>Paraneoptera</taxon>
        <taxon>Hemiptera</taxon>
        <taxon>Sternorrhyncha</taxon>
        <taxon>Aphidomorpha</taxon>
        <taxon>Aphidoidea</taxon>
        <taxon>Aphididae</taxon>
        <taxon>Macrosiphini</taxon>
        <taxon>Macrosiphum</taxon>
    </lineage>
</organism>
<evidence type="ECO:0000259" key="2">
    <source>
        <dbReference type="Pfam" id="PF20700"/>
    </source>
</evidence>
<dbReference type="Pfam" id="PF09588">
    <property type="entry name" value="YqaJ"/>
    <property type="match status" value="1"/>
</dbReference>
<dbReference type="AlphaFoldDB" id="A0AAV0WN07"/>
<dbReference type="GO" id="GO:0006281">
    <property type="term" value="P:DNA repair"/>
    <property type="evidence" value="ECO:0007669"/>
    <property type="project" value="UniProtKB-ARBA"/>
</dbReference>
<evidence type="ECO:0000313" key="3">
    <source>
        <dbReference type="EMBL" id="CAI6356957.1"/>
    </source>
</evidence>
<feature type="domain" description="YqaJ viral recombinase" evidence="1">
    <location>
        <begin position="356"/>
        <end position="472"/>
    </location>
</feature>
<keyword evidence="4" id="KW-1185">Reference proteome</keyword>
<dbReference type="InterPro" id="IPR011604">
    <property type="entry name" value="PDDEXK-like_dom_sf"/>
</dbReference>
<dbReference type="InterPro" id="IPR051703">
    <property type="entry name" value="NF-kappa-B_Signaling_Reg"/>
</dbReference>
<evidence type="ECO:0000259" key="1">
    <source>
        <dbReference type="Pfam" id="PF09588"/>
    </source>
</evidence>
<proteinExistence type="predicted"/>
<comment type="caution">
    <text evidence="3">The sequence shown here is derived from an EMBL/GenBank/DDBJ whole genome shotgun (WGS) entry which is preliminary data.</text>
</comment>
<dbReference type="CDD" id="cd22343">
    <property type="entry name" value="PDDEXK_lambda_exonuclease-like"/>
    <property type="match status" value="1"/>
</dbReference>
<dbReference type="SUPFAM" id="SSF52980">
    <property type="entry name" value="Restriction endonuclease-like"/>
    <property type="match status" value="1"/>
</dbReference>
<dbReference type="InterPro" id="IPR049012">
    <property type="entry name" value="Mutator_transp_dom"/>
</dbReference>
<evidence type="ECO:0000313" key="4">
    <source>
        <dbReference type="Proteomes" id="UP001160148"/>
    </source>
</evidence>
<dbReference type="InterPro" id="IPR019080">
    <property type="entry name" value="YqaJ_viral_recombinase"/>
</dbReference>
<dbReference type="EMBL" id="CARXXK010000002">
    <property type="protein sequence ID" value="CAI6356957.1"/>
    <property type="molecule type" value="Genomic_DNA"/>
</dbReference>
<dbReference type="PANTHER" id="PTHR46609">
    <property type="entry name" value="EXONUCLEASE, PHAGE-TYPE/RECB, C-TERMINAL DOMAIN-CONTAINING PROTEIN"/>
    <property type="match status" value="1"/>
</dbReference>
<name>A0AAV0WN07_9HEMI</name>
<dbReference type="Proteomes" id="UP001160148">
    <property type="component" value="Unassembled WGS sequence"/>
</dbReference>
<dbReference type="Pfam" id="PF20700">
    <property type="entry name" value="Mutator"/>
    <property type="match status" value="1"/>
</dbReference>
<sequence length="544" mass="62816">MELLYERRFGLRSNFTFSCKMCKIVRIIESEEERPKSYMPINEAAVSGSISIGIGHSQLEEICATMDIPSMTSNTFIRNHDIIGKKIHEIAENVMKIAGEEERKLAIENGDIDSDGIPMCTVVADGQWGKRSYKTKYDALSGAATIIGYRTKKILFIGIRNRYCVICQKSLNKKEPIPTHVCFMNWSKSATGMEADAVMEGFKRSVEMHGLKYDKIIGDGDSSVTKRLKESMPYGPKFIIEKIECRNHLLRNYGTKLMAVIKNIKYPIILRKHIKKNLKRFRFAIVKSIDYRNKLQNQSTSQKINGLRKDINNSFQHILGEHSQCELYFCKGAKENEKNLLNEAQQSGMVQEIVQIIGRLTTNANTTEYGKSMEPQAIKKFEEISGKKIMSCGLFIDENTSYFAATPDGLIIEDDSLIEIKCPYSAKDYCSCIDAVKDKKLPFLKYDKHTENIKLKSDNNYYYQIQGQMHICKKKSCHFFVFSDKWTYHEIVMYDHDFWLQMEKKLDLFYQECLLPEIINPQYSRRMFLSDIKDPPHIITAKKK</sequence>
<dbReference type="Gene3D" id="3.90.320.10">
    <property type="match status" value="1"/>
</dbReference>
<dbReference type="InterPro" id="IPR011335">
    <property type="entry name" value="Restrct_endonuc-II-like"/>
</dbReference>
<gene>
    <name evidence="3" type="ORF">MEUPH1_LOCUS12634</name>
</gene>
<accession>A0AAV0WN07</accession>
<feature type="domain" description="Mutator-like transposase" evidence="2">
    <location>
        <begin position="6"/>
        <end position="330"/>
    </location>
</feature>
<reference evidence="3 4" key="1">
    <citation type="submission" date="2023-01" db="EMBL/GenBank/DDBJ databases">
        <authorList>
            <person name="Whitehead M."/>
        </authorList>
    </citation>
    <scope>NUCLEOTIDE SEQUENCE [LARGE SCALE GENOMIC DNA]</scope>
</reference>
<protein>
    <recommendedName>
        <fullName evidence="5">YqaJ viral recombinase domain-containing protein</fullName>
    </recommendedName>
</protein>